<keyword evidence="2" id="KW-1185">Reference proteome</keyword>
<gene>
    <name evidence="1" type="ORF">HNR73_002082</name>
</gene>
<dbReference type="AlphaFoldDB" id="A0A841FL01"/>
<accession>A0A841FL01</accession>
<proteinExistence type="predicted"/>
<comment type="caution">
    <text evidence="1">The sequence shown here is derived from an EMBL/GenBank/DDBJ whole genome shotgun (WGS) entry which is preliminary data.</text>
</comment>
<sequence length="210" mass="22500">MSTQKTWWGKRWPRTLEALGLSYPDSRIVRARALIRSGAVDDLLVEPGSITAWIDQPGRAYGVTIRIPPLGEAQWTVAAGALAGRTRSLADLLDDRLPEDVDRVLATVGLSLFPRDGELSIECPCSARGLCVHVITVSHAFADRFDDDPFLLPFLRGGDRARLLSDVRAAMSSIAPPPPPAPVGVAAGSLSAKGFYAVEDARDALTAWAG</sequence>
<dbReference type="EMBL" id="JACHGT010000004">
    <property type="protein sequence ID" value="MBB6034232.1"/>
    <property type="molecule type" value="Genomic_DNA"/>
</dbReference>
<evidence type="ECO:0000313" key="1">
    <source>
        <dbReference type="EMBL" id="MBB6034232.1"/>
    </source>
</evidence>
<dbReference type="Proteomes" id="UP000548476">
    <property type="component" value="Unassembled WGS sequence"/>
</dbReference>
<reference evidence="1 2" key="1">
    <citation type="submission" date="2020-08" db="EMBL/GenBank/DDBJ databases">
        <title>Genomic Encyclopedia of Type Strains, Phase IV (KMG-IV): sequencing the most valuable type-strain genomes for metagenomic binning, comparative biology and taxonomic classification.</title>
        <authorList>
            <person name="Goeker M."/>
        </authorList>
    </citation>
    <scope>NUCLEOTIDE SEQUENCE [LARGE SCALE GENOMIC DNA]</scope>
    <source>
        <strain evidence="1 2">YIM 65646</strain>
    </source>
</reference>
<dbReference type="PANTHER" id="PTHR38133:SF1">
    <property type="entry name" value="SLR1429 PROTEIN"/>
    <property type="match status" value="1"/>
</dbReference>
<name>A0A841FL01_9ACTN</name>
<evidence type="ECO:0000313" key="2">
    <source>
        <dbReference type="Proteomes" id="UP000548476"/>
    </source>
</evidence>
<organism evidence="1 2">
    <name type="scientific">Phytomonospora endophytica</name>
    <dbReference type="NCBI Taxonomy" id="714109"/>
    <lineage>
        <taxon>Bacteria</taxon>
        <taxon>Bacillati</taxon>
        <taxon>Actinomycetota</taxon>
        <taxon>Actinomycetes</taxon>
        <taxon>Micromonosporales</taxon>
        <taxon>Micromonosporaceae</taxon>
        <taxon>Phytomonospora</taxon>
    </lineage>
</organism>
<dbReference type="PANTHER" id="PTHR38133">
    <property type="entry name" value="SLR1429 PROTEIN"/>
    <property type="match status" value="1"/>
</dbReference>
<protein>
    <submittedName>
        <fullName evidence="1">Putative Zn finger protein</fullName>
    </submittedName>
</protein>
<dbReference type="RefSeq" id="WP_184787112.1">
    <property type="nucleotide sequence ID" value="NZ_BONT01000045.1"/>
</dbReference>